<feature type="transmembrane region" description="Helical" evidence="1">
    <location>
        <begin position="68"/>
        <end position="88"/>
    </location>
</feature>
<evidence type="ECO:0000256" key="1">
    <source>
        <dbReference type="SAM" id="Phobius"/>
    </source>
</evidence>
<keyword evidence="3" id="KW-1185">Reference proteome</keyword>
<dbReference type="Proteomes" id="UP000218334">
    <property type="component" value="Unassembled WGS sequence"/>
</dbReference>
<feature type="transmembrane region" description="Helical" evidence="1">
    <location>
        <begin position="33"/>
        <end position="56"/>
    </location>
</feature>
<evidence type="ECO:0008006" key="4">
    <source>
        <dbReference type="Google" id="ProtNLM"/>
    </source>
</evidence>
<protein>
    <recommendedName>
        <fullName evidence="4">Heterokaryon incompatibility domain-containing protein</fullName>
    </recommendedName>
</protein>
<name>A0A2H3B3M8_9AGAR</name>
<gene>
    <name evidence="2" type="ORF">ARMSODRAFT_1090908</name>
</gene>
<dbReference type="EMBL" id="KZ293510">
    <property type="protein sequence ID" value="PBK59207.1"/>
    <property type="molecule type" value="Genomic_DNA"/>
</dbReference>
<dbReference type="AlphaFoldDB" id="A0A2H3B3M8"/>
<keyword evidence="1" id="KW-1133">Transmembrane helix</keyword>
<accession>A0A2H3B3M8</accession>
<reference evidence="3" key="1">
    <citation type="journal article" date="2017" name="Nat. Ecol. Evol.">
        <title>Genome expansion and lineage-specific genetic innovations in the forest pathogenic fungi Armillaria.</title>
        <authorList>
            <person name="Sipos G."/>
            <person name="Prasanna A.N."/>
            <person name="Walter M.C."/>
            <person name="O'Connor E."/>
            <person name="Balint B."/>
            <person name="Krizsan K."/>
            <person name="Kiss B."/>
            <person name="Hess J."/>
            <person name="Varga T."/>
            <person name="Slot J."/>
            <person name="Riley R."/>
            <person name="Boka B."/>
            <person name="Rigling D."/>
            <person name="Barry K."/>
            <person name="Lee J."/>
            <person name="Mihaltcheva S."/>
            <person name="LaButti K."/>
            <person name="Lipzen A."/>
            <person name="Waldron R."/>
            <person name="Moloney N.M."/>
            <person name="Sperisen C."/>
            <person name="Kredics L."/>
            <person name="Vagvoelgyi C."/>
            <person name="Patrignani A."/>
            <person name="Fitzpatrick D."/>
            <person name="Nagy I."/>
            <person name="Doyle S."/>
            <person name="Anderson J.B."/>
            <person name="Grigoriev I.V."/>
            <person name="Gueldener U."/>
            <person name="Muensterkoetter M."/>
            <person name="Nagy L.G."/>
        </authorList>
    </citation>
    <scope>NUCLEOTIDE SEQUENCE [LARGE SCALE GENOMIC DNA]</scope>
    <source>
        <strain evidence="3">28-4</strain>
    </source>
</reference>
<keyword evidence="1" id="KW-0472">Membrane</keyword>
<keyword evidence="1" id="KW-0812">Transmembrane</keyword>
<sequence>MTARTYFRTAAPELTDSQIKAIFVNRDELFNRVIFAALLYGIYTGVVAVTLCAVASRNYDQNYRRPHFLVFIILLLYILAIFNLYYQWAEEISTFITNGTNFWIGYTSTLSPPILLTAGISAILSTNLADATLIWRCWIVWGRSWRVYAKLPEVMISARMEIDQVEEEIVVPSQRAYTGRKPVIPASLANTPCATLGIRGLWDRLNTTLGTSYTLDAPNLSSLLEDCIANNNDFGIAYGRLRRAWYADDWSTIQNGLCKCEAEDQKKRREALDGNRIINPYIYPRHVWDLYSNRVVPGWAASRWPSPISHAWVDDKDRMDVWTSINGHEWPVPIPKGANLNLIRIEMLNLGLEYVWLDVLCLRQRGGSREDLRAEEWRLDVPTIGYVYRIPHVVHCYLSGLGLPLSVNEGDLDNERCWFNRAWTLQEVGTERKICGDMPDGPLRAKRDKDGNYETEALKSFHEQLQSLNGIMREYEEFIFRALGDMQHRMSTNPVDKVAGMAILLGPMTLPAYSESKSLEDAWSDLVNATDEYIRGALFFKYPEPGTAGTKWRPSWDQLMTKPLPADGRFMPLIYRDAKVANQCEAPCIENGFVKGLARGGVLNKDRRGKLLVEDAGGTIHAFNIIASHQCPIPKDTYTLLAGDVCHSHWVVGRRLSEGRFEKLSVFKLVNDYEGIKLYKLGVAEKRLNILV</sequence>
<evidence type="ECO:0000313" key="2">
    <source>
        <dbReference type="EMBL" id="PBK59207.1"/>
    </source>
</evidence>
<proteinExistence type="predicted"/>
<evidence type="ECO:0000313" key="3">
    <source>
        <dbReference type="Proteomes" id="UP000218334"/>
    </source>
</evidence>
<organism evidence="2 3">
    <name type="scientific">Armillaria solidipes</name>
    <dbReference type="NCBI Taxonomy" id="1076256"/>
    <lineage>
        <taxon>Eukaryota</taxon>
        <taxon>Fungi</taxon>
        <taxon>Dikarya</taxon>
        <taxon>Basidiomycota</taxon>
        <taxon>Agaricomycotina</taxon>
        <taxon>Agaricomycetes</taxon>
        <taxon>Agaricomycetidae</taxon>
        <taxon>Agaricales</taxon>
        <taxon>Marasmiineae</taxon>
        <taxon>Physalacriaceae</taxon>
        <taxon>Armillaria</taxon>
    </lineage>
</organism>